<organism evidence="11 12">
    <name type="scientific">Adineta ricciae</name>
    <name type="common">Rotifer</name>
    <dbReference type="NCBI Taxonomy" id="249248"/>
    <lineage>
        <taxon>Eukaryota</taxon>
        <taxon>Metazoa</taxon>
        <taxon>Spiralia</taxon>
        <taxon>Gnathifera</taxon>
        <taxon>Rotifera</taxon>
        <taxon>Eurotatoria</taxon>
        <taxon>Bdelloidea</taxon>
        <taxon>Adinetida</taxon>
        <taxon>Adinetidae</taxon>
        <taxon>Adineta</taxon>
    </lineage>
</organism>
<evidence type="ECO:0000256" key="2">
    <source>
        <dbReference type="ARBA" id="ARBA00022475"/>
    </source>
</evidence>
<evidence type="ECO:0000256" key="6">
    <source>
        <dbReference type="ARBA" id="ARBA00023136"/>
    </source>
</evidence>
<evidence type="ECO:0000256" key="7">
    <source>
        <dbReference type="ARBA" id="ARBA00023170"/>
    </source>
</evidence>
<dbReference type="EMBL" id="CAJNOR010000312">
    <property type="protein sequence ID" value="CAF0876896.1"/>
    <property type="molecule type" value="Genomic_DNA"/>
</dbReference>
<accession>A0A813XVB2</accession>
<keyword evidence="7" id="KW-0675">Receptor</keyword>
<dbReference type="PROSITE" id="PS50262">
    <property type="entry name" value="G_PROTEIN_RECEP_F1_2"/>
    <property type="match status" value="1"/>
</dbReference>
<evidence type="ECO:0000313" key="11">
    <source>
        <dbReference type="EMBL" id="CAF0876896.1"/>
    </source>
</evidence>
<comment type="subcellular location">
    <subcellularLocation>
        <location evidence="1">Cell membrane</location>
        <topology evidence="1">Multi-pass membrane protein</topology>
    </subcellularLocation>
</comment>
<feature type="transmembrane region" description="Helical" evidence="9">
    <location>
        <begin position="26"/>
        <end position="51"/>
    </location>
</feature>
<evidence type="ECO:0000256" key="8">
    <source>
        <dbReference type="ARBA" id="ARBA00023224"/>
    </source>
</evidence>
<dbReference type="InterPro" id="IPR000276">
    <property type="entry name" value="GPCR_Rhodpsn"/>
</dbReference>
<sequence length="315" mass="37006">MLLIPSFCCTIFSLYHFNLRRFHSQIYGLLLLVNLLFFITDLPFTLVFLYFGSIPASKCTLWIFFNYLLATLNILLMTWASIERYLFIYHDSYILRHIFALHYMPTIVIILYSIVYYVVVILLNSCQPLYSTYLYVCAGACYQYEFKFGLIDVFIHGILSVCIIFIINLILILRHIVQIYRRKLRAIQIKKSHHWRRSIKLTVQLLSISILYLIVWIPYTTVVFLQMYNNTPFLTYLMSTFIVYLPYIMFFSLPFLCLLAMPDIKKKFFGLVDSPPRVIYNRGKSANGLGITNDTENAANIIVDDSQLSKNVPRQ</sequence>
<evidence type="ECO:0000256" key="9">
    <source>
        <dbReference type="SAM" id="Phobius"/>
    </source>
</evidence>
<evidence type="ECO:0000259" key="10">
    <source>
        <dbReference type="PROSITE" id="PS50262"/>
    </source>
</evidence>
<keyword evidence="8" id="KW-0807">Transducer</keyword>
<feature type="transmembrane region" description="Helical" evidence="9">
    <location>
        <begin position="153"/>
        <end position="177"/>
    </location>
</feature>
<protein>
    <recommendedName>
        <fullName evidence="10">G-protein coupled receptors family 1 profile domain-containing protein</fullName>
    </recommendedName>
</protein>
<proteinExistence type="predicted"/>
<feature type="transmembrane region" description="Helical" evidence="9">
    <location>
        <begin position="198"/>
        <end position="217"/>
    </location>
</feature>
<keyword evidence="6 9" id="KW-0472">Membrane</keyword>
<keyword evidence="12" id="KW-1185">Reference proteome</keyword>
<feature type="domain" description="G-protein coupled receptors family 1 profile" evidence="10">
    <location>
        <begin position="30"/>
        <end position="257"/>
    </location>
</feature>
<keyword evidence="4 9" id="KW-1133">Transmembrane helix</keyword>
<evidence type="ECO:0000256" key="4">
    <source>
        <dbReference type="ARBA" id="ARBA00022989"/>
    </source>
</evidence>
<gene>
    <name evidence="11" type="ORF">XAT740_LOCUS6789</name>
</gene>
<name>A0A813XVB2_ADIRI</name>
<dbReference type="InterPro" id="IPR017452">
    <property type="entry name" value="GPCR_Rhodpsn_7TM"/>
</dbReference>
<dbReference type="CDD" id="cd00637">
    <property type="entry name" value="7tm_classA_rhodopsin-like"/>
    <property type="match status" value="1"/>
</dbReference>
<dbReference type="GO" id="GO:0004930">
    <property type="term" value="F:G protein-coupled receptor activity"/>
    <property type="evidence" value="ECO:0007669"/>
    <property type="project" value="UniProtKB-KW"/>
</dbReference>
<evidence type="ECO:0000313" key="12">
    <source>
        <dbReference type="Proteomes" id="UP000663828"/>
    </source>
</evidence>
<dbReference type="Proteomes" id="UP000663828">
    <property type="component" value="Unassembled WGS sequence"/>
</dbReference>
<dbReference type="PANTHER" id="PTHR24228">
    <property type="entry name" value="B2 BRADYKININ RECEPTOR/ANGIOTENSIN II RECEPTOR"/>
    <property type="match status" value="1"/>
</dbReference>
<feature type="transmembrane region" description="Helical" evidence="9">
    <location>
        <begin position="237"/>
        <end position="261"/>
    </location>
</feature>
<dbReference type="GO" id="GO:0005886">
    <property type="term" value="C:plasma membrane"/>
    <property type="evidence" value="ECO:0007669"/>
    <property type="project" value="UniProtKB-SubCell"/>
</dbReference>
<reference evidence="11" key="1">
    <citation type="submission" date="2021-02" db="EMBL/GenBank/DDBJ databases">
        <authorList>
            <person name="Nowell W R."/>
        </authorList>
    </citation>
    <scope>NUCLEOTIDE SEQUENCE</scope>
</reference>
<feature type="transmembrane region" description="Helical" evidence="9">
    <location>
        <begin position="103"/>
        <end position="123"/>
    </location>
</feature>
<dbReference type="SUPFAM" id="SSF81321">
    <property type="entry name" value="Family A G protein-coupled receptor-like"/>
    <property type="match status" value="1"/>
</dbReference>
<evidence type="ECO:0000256" key="1">
    <source>
        <dbReference type="ARBA" id="ARBA00004651"/>
    </source>
</evidence>
<dbReference type="PANTHER" id="PTHR24228:SF59">
    <property type="entry name" value="NEUROPEPTIDE RECEPTOR 15"/>
    <property type="match status" value="1"/>
</dbReference>
<keyword evidence="3 9" id="KW-0812">Transmembrane</keyword>
<dbReference type="Gene3D" id="1.20.1070.10">
    <property type="entry name" value="Rhodopsin 7-helix transmembrane proteins"/>
    <property type="match status" value="1"/>
</dbReference>
<evidence type="ECO:0000256" key="5">
    <source>
        <dbReference type="ARBA" id="ARBA00023040"/>
    </source>
</evidence>
<comment type="caution">
    <text evidence="11">The sequence shown here is derived from an EMBL/GenBank/DDBJ whole genome shotgun (WGS) entry which is preliminary data.</text>
</comment>
<keyword evidence="2" id="KW-1003">Cell membrane</keyword>
<dbReference type="AlphaFoldDB" id="A0A813XVB2"/>
<dbReference type="Pfam" id="PF00001">
    <property type="entry name" value="7tm_1"/>
    <property type="match status" value="1"/>
</dbReference>
<keyword evidence="5" id="KW-0297">G-protein coupled receptor</keyword>
<evidence type="ECO:0000256" key="3">
    <source>
        <dbReference type="ARBA" id="ARBA00022692"/>
    </source>
</evidence>
<feature type="transmembrane region" description="Helical" evidence="9">
    <location>
        <begin position="63"/>
        <end position="82"/>
    </location>
</feature>